<reference evidence="2" key="1">
    <citation type="submission" date="2016-06" db="EMBL/GenBank/DDBJ databases">
        <authorList>
            <person name="Cuomo C."/>
            <person name="Litvintseva A."/>
            <person name="Heitman J."/>
            <person name="Chen Y."/>
            <person name="Sun S."/>
            <person name="Springer D."/>
            <person name="Dromer F."/>
            <person name="Young S."/>
            <person name="Zeng Q."/>
            <person name="Chapman S."/>
            <person name="Gujja S."/>
            <person name="Saif S."/>
            <person name="Birren B."/>
        </authorList>
    </citation>
    <scope>NUCLEOTIDE SEQUENCE</scope>
    <source>
        <strain evidence="2">CBS 7841</strain>
    </source>
</reference>
<name>A0AAJ8JRS2_9TREE</name>
<evidence type="ECO:0008006" key="4">
    <source>
        <dbReference type="Google" id="ProtNLM"/>
    </source>
</evidence>
<feature type="region of interest" description="Disordered" evidence="1">
    <location>
        <begin position="355"/>
        <end position="387"/>
    </location>
</feature>
<feature type="region of interest" description="Disordered" evidence="1">
    <location>
        <begin position="90"/>
        <end position="177"/>
    </location>
</feature>
<dbReference type="KEGG" id="cdep:91086628"/>
<proteinExistence type="predicted"/>
<accession>A0AAJ8JRS2</accession>
<dbReference type="EMBL" id="CP143786">
    <property type="protein sequence ID" value="WVN87239.1"/>
    <property type="molecule type" value="Genomic_DNA"/>
</dbReference>
<keyword evidence="3" id="KW-1185">Reference proteome</keyword>
<sequence length="418" mass="46156">MLAPRTVHRAYGHPTTSKKNVNKENAHALPSKTPSRTSGKPQVAAPQSMRVGLGIKTEGRDHNMLQSQLGGGKGKVKEMDDIEPKRLFANVSKGNAPPSNSFPSMSSIPPLQARTPGPRRTALLPTLRTPAPSLRLLVNPAPTPLPSATRARRRSRQSLTSTNGSTPLKTEPEGKKQDFVTPAPIRWEEELSLGSVEVDHLEELEEVEEEEDGEPEYMPPPVQELPYNPGWEVPDFGELFGKLSSMPPMWGIGNETTEPPDLMFKEEIIRLKLCDDELLEEDYLRPKVKPISQPIKTQKTANVRQTGSGAITASRLAPVRPHTTIQRRTVAQSSFTRGVSSLPLAKSVKKPFTSKTSASQKINTQSQLLKKQPTHKGTVSKASSHEQIQGQDEIFFETWDEKAETVPFLELDLSNLDL</sequence>
<feature type="compositionally biased region" description="Basic residues" evidence="1">
    <location>
        <begin position="1"/>
        <end position="11"/>
    </location>
</feature>
<feature type="region of interest" description="Disordered" evidence="1">
    <location>
        <begin position="1"/>
        <end position="47"/>
    </location>
</feature>
<organism evidence="2 3">
    <name type="scientific">Cryptococcus depauperatus CBS 7841</name>
    <dbReference type="NCBI Taxonomy" id="1295531"/>
    <lineage>
        <taxon>Eukaryota</taxon>
        <taxon>Fungi</taxon>
        <taxon>Dikarya</taxon>
        <taxon>Basidiomycota</taxon>
        <taxon>Agaricomycotina</taxon>
        <taxon>Tremellomycetes</taxon>
        <taxon>Tremellales</taxon>
        <taxon>Cryptococcaceae</taxon>
        <taxon>Cryptococcus</taxon>
    </lineage>
</organism>
<evidence type="ECO:0000313" key="2">
    <source>
        <dbReference type="EMBL" id="WVN87239.1"/>
    </source>
</evidence>
<feature type="compositionally biased region" description="Polar residues" evidence="1">
    <location>
        <begin position="97"/>
        <end position="109"/>
    </location>
</feature>
<gene>
    <name evidence="2" type="ORF">L203_102416</name>
</gene>
<evidence type="ECO:0000256" key="1">
    <source>
        <dbReference type="SAM" id="MobiDB-lite"/>
    </source>
</evidence>
<dbReference type="GeneID" id="91086628"/>
<dbReference type="AlphaFoldDB" id="A0AAJ8JRS2"/>
<protein>
    <recommendedName>
        <fullName evidence="4">Securin</fullName>
    </recommendedName>
</protein>
<dbReference type="Proteomes" id="UP000094043">
    <property type="component" value="Chromosome 3"/>
</dbReference>
<dbReference type="RefSeq" id="XP_066067939.1">
    <property type="nucleotide sequence ID" value="XM_066211842.1"/>
</dbReference>
<evidence type="ECO:0000313" key="3">
    <source>
        <dbReference type="Proteomes" id="UP000094043"/>
    </source>
</evidence>
<reference evidence="2" key="2">
    <citation type="journal article" date="2022" name="Elife">
        <title>Obligate sexual reproduction of a homothallic fungus closely related to the Cryptococcus pathogenic species complex.</title>
        <authorList>
            <person name="Passer A.R."/>
            <person name="Clancey S.A."/>
            <person name="Shea T."/>
            <person name="David-Palma M."/>
            <person name="Averette A.F."/>
            <person name="Boekhout T."/>
            <person name="Porcel B.M."/>
            <person name="Nowrousian M."/>
            <person name="Cuomo C.A."/>
            <person name="Sun S."/>
            <person name="Heitman J."/>
            <person name="Coelho M.A."/>
        </authorList>
    </citation>
    <scope>NUCLEOTIDE SEQUENCE</scope>
    <source>
        <strain evidence="2">CBS 7841</strain>
    </source>
</reference>
<reference evidence="2" key="3">
    <citation type="submission" date="2024-01" db="EMBL/GenBank/DDBJ databases">
        <authorList>
            <person name="Coelho M.A."/>
            <person name="David-Palma M."/>
            <person name="Shea T."/>
            <person name="Sun S."/>
            <person name="Cuomo C.A."/>
            <person name="Heitman J."/>
        </authorList>
    </citation>
    <scope>NUCLEOTIDE SEQUENCE</scope>
    <source>
        <strain evidence="2">CBS 7841</strain>
    </source>
</reference>